<accession>A0ABX1T1P3</accession>
<reference evidence="1 2" key="1">
    <citation type="submission" date="2019-07" db="EMBL/GenBank/DDBJ databases">
        <title>SAR11 Genome Evolution.</title>
        <authorList>
            <person name="Giovannoni S."/>
        </authorList>
    </citation>
    <scope>NUCLEOTIDE SEQUENCE [LARGE SCALE GENOMIC DNA]</scope>
    <source>
        <strain evidence="1 2">HTCC9565</strain>
    </source>
</reference>
<dbReference type="SUPFAM" id="SSF81901">
    <property type="entry name" value="HCP-like"/>
    <property type="match status" value="1"/>
</dbReference>
<sequence>MTELDKLIIKAKKGDAEAQHLIAFNYWAGEDFAVDYSKAMKWWKLSAKKGYGKAYFNLAMMYFNGDGVPVNLKASYKYHNLSIKKKHKYQSTSYYFLAKKFYMDGLLKKKDIKKGVKYLEMAGKKGDFSSTFQLGNMYDSKSNIFDEYGVKKDDKKAFKFYKMAADNKFIPAVAQVIAMYSNGQGVKKDYKMAIKYINLIKGSDNDDLINNTALLPDAKKSLKAMIKKMKKKYDKY</sequence>
<keyword evidence="2" id="KW-1185">Reference proteome</keyword>
<dbReference type="InterPro" id="IPR011990">
    <property type="entry name" value="TPR-like_helical_dom_sf"/>
</dbReference>
<dbReference type="InterPro" id="IPR006597">
    <property type="entry name" value="Sel1-like"/>
</dbReference>
<protein>
    <recommendedName>
        <fullName evidence="3">Beta-lactamase</fullName>
    </recommendedName>
</protein>
<dbReference type="Gene3D" id="1.25.40.10">
    <property type="entry name" value="Tetratricopeptide repeat domain"/>
    <property type="match status" value="2"/>
</dbReference>
<dbReference type="SMART" id="SM00671">
    <property type="entry name" value="SEL1"/>
    <property type="match status" value="5"/>
</dbReference>
<dbReference type="RefSeq" id="WP_169036522.1">
    <property type="nucleotide sequence ID" value="NZ_LANA01000002.1"/>
</dbReference>
<evidence type="ECO:0008006" key="3">
    <source>
        <dbReference type="Google" id="ProtNLM"/>
    </source>
</evidence>
<dbReference type="EMBL" id="LANA01000002">
    <property type="protein sequence ID" value="NMN68023.1"/>
    <property type="molecule type" value="Genomic_DNA"/>
</dbReference>
<evidence type="ECO:0000313" key="1">
    <source>
        <dbReference type="EMBL" id="NMN68023.1"/>
    </source>
</evidence>
<evidence type="ECO:0000313" key="2">
    <source>
        <dbReference type="Proteomes" id="UP001166004"/>
    </source>
</evidence>
<dbReference type="PANTHER" id="PTHR11102:SF147">
    <property type="entry name" value="SEL1L ADAPTOR SUBUNIT OF ERAD E3 UBIQUITIN LIGASE"/>
    <property type="match status" value="1"/>
</dbReference>
<dbReference type="InterPro" id="IPR050767">
    <property type="entry name" value="Sel1_AlgK"/>
</dbReference>
<dbReference type="PANTHER" id="PTHR11102">
    <property type="entry name" value="SEL-1-LIKE PROTEIN"/>
    <property type="match status" value="1"/>
</dbReference>
<proteinExistence type="predicted"/>
<name>A0ABX1T1P3_PELUQ</name>
<dbReference type="Proteomes" id="UP001166004">
    <property type="component" value="Unassembled WGS sequence"/>
</dbReference>
<comment type="caution">
    <text evidence="1">The sequence shown here is derived from an EMBL/GenBank/DDBJ whole genome shotgun (WGS) entry which is preliminary data.</text>
</comment>
<gene>
    <name evidence="1" type="ORF">VP91_00011810</name>
</gene>
<dbReference type="Pfam" id="PF08238">
    <property type="entry name" value="Sel1"/>
    <property type="match status" value="5"/>
</dbReference>
<organism evidence="1 2">
    <name type="scientific">Pelagibacter ubique</name>
    <dbReference type="NCBI Taxonomy" id="198252"/>
    <lineage>
        <taxon>Bacteria</taxon>
        <taxon>Pseudomonadati</taxon>
        <taxon>Pseudomonadota</taxon>
        <taxon>Alphaproteobacteria</taxon>
        <taxon>Candidatus Pelagibacterales</taxon>
        <taxon>Candidatus Pelagibacteraceae</taxon>
        <taxon>Candidatus Pelagibacter</taxon>
    </lineage>
</organism>